<dbReference type="AlphaFoldDB" id="A0A0L8BF76"/>
<dbReference type="Gene3D" id="3.40.140.10">
    <property type="entry name" value="Cytidine Deaminase, domain 2"/>
    <property type="match status" value="1"/>
</dbReference>
<accession>A0A0L8BF76</accession>
<comment type="caution">
    <text evidence="1">The sequence shown here is derived from an EMBL/GenBank/DDBJ whole genome shotgun (WGS) entry which is preliminary data.</text>
</comment>
<gene>
    <name evidence="1" type="ORF">AC244_32115</name>
</gene>
<name>A0A0L8BF76_ENSAD</name>
<proteinExistence type="predicted"/>
<evidence type="ECO:0008006" key="3">
    <source>
        <dbReference type="Google" id="ProtNLM"/>
    </source>
</evidence>
<evidence type="ECO:0000313" key="2">
    <source>
        <dbReference type="Proteomes" id="UP000037425"/>
    </source>
</evidence>
<dbReference type="Proteomes" id="UP000037425">
    <property type="component" value="Unassembled WGS sequence"/>
</dbReference>
<dbReference type="Gene3D" id="3.40.50.720">
    <property type="entry name" value="NAD(P)-binding Rossmann-like Domain"/>
    <property type="match status" value="1"/>
</dbReference>
<dbReference type="InterPro" id="IPR032865">
    <property type="entry name" value="Prok-E2_A"/>
</dbReference>
<sequence>MTAVEIPNPAIQRAVRLIRAHPRVMGVEDHLGVDLSIVVHIDTGLGNRWRARGFSDNGVLAIEPLTFRFSNLYPIDVPDVTLRADFDRSHPHLLPASSSEPPKPCYIDGSPRDLIRLRGPQGLVTQLADWLEKAARAELINPTQGWEPVRRDHLDDFVEVDAIALRSRVDAKGGGTFYLAPFTMVTDGDWRCYCAHFIGPTTLRDNSLQEWSQRFGQVGLGIVVWPGRAASGGPFLAGRYLPESVSSVAELFDHAKSLGVADHLKAQIGLLQRRLKFLTGSSPVLISIILMARRPIDVIGQDSPIELLPYVVEIQRTSDLDETSLCRVRLAAQRDVISDKLMRRMSGKPVSHNPRWTLLGAGSIGSKLALHLAREGSAPRIVVDNGNLRPHNFARHGLLPRHRIEALNDGKTQALIDAIGLLGQASSGFHRDVVALCALGSDDERMAAWPNETQFIVDSTGSPAVTDALCLPMVLLSRPRAIETSLMGAGRVAYLALEGARSNPNVQDLAAETYRLISASPALKETVFANSGDLIQVGQGCSTLTARMSDATLSAPVPAMAMAVSRMLNGDFNNDGEIMLGEIDEDLLGQQWNRHAVPPFTIVAGAGASAPSVRISAHVANIIERAICAQPNVETGGVLMGRFNETTNSFHIVDAIPPPADSEFSASLFLLGIEGLAEVLQSYIDRANGTLFPVGTWHNHLAESSASRTDLTTGVQMAFAQTFPALIIIRTPERFHGLVVDAVGSTEPGAGGAVARVISILEVNS</sequence>
<dbReference type="EMBL" id="LGAP01000041">
    <property type="protein sequence ID" value="KOF13190.1"/>
    <property type="molecule type" value="Genomic_DNA"/>
</dbReference>
<dbReference type="PATRIC" id="fig|106592.7.peg.5885"/>
<dbReference type="Pfam" id="PF14457">
    <property type="entry name" value="Prok-E2_A"/>
    <property type="match status" value="1"/>
</dbReference>
<protein>
    <recommendedName>
        <fullName evidence="3">ThiF family protein</fullName>
    </recommendedName>
</protein>
<evidence type="ECO:0000313" key="1">
    <source>
        <dbReference type="EMBL" id="KOF13190.1"/>
    </source>
</evidence>
<organism evidence="1 2">
    <name type="scientific">Ensifer adhaerens</name>
    <name type="common">Sinorhizobium morelense</name>
    <dbReference type="NCBI Taxonomy" id="106592"/>
    <lineage>
        <taxon>Bacteria</taxon>
        <taxon>Pseudomonadati</taxon>
        <taxon>Pseudomonadota</taxon>
        <taxon>Alphaproteobacteria</taxon>
        <taxon>Hyphomicrobiales</taxon>
        <taxon>Rhizobiaceae</taxon>
        <taxon>Sinorhizobium/Ensifer group</taxon>
        <taxon>Ensifer</taxon>
    </lineage>
</organism>
<reference evidence="2" key="1">
    <citation type="submission" date="2015-07" db="EMBL/GenBank/DDBJ databases">
        <title>Whole genome sequence of an Ensifer adhaerens strain isolated from a cave pool in the Wind Cave National Park.</title>
        <authorList>
            <person name="Eng W.W.H."/>
            <person name="Gan H.M."/>
            <person name="Barton H.A."/>
            <person name="Savka M.A."/>
        </authorList>
    </citation>
    <scope>NUCLEOTIDE SEQUENCE [LARGE SCALE GENOMIC DNA]</scope>
    <source>
        <strain evidence="2">SD006</strain>
    </source>
</reference>